<keyword evidence="2" id="KW-0443">Lipid metabolism</keyword>
<evidence type="ECO:0000256" key="2">
    <source>
        <dbReference type="ARBA" id="ARBA00022832"/>
    </source>
</evidence>
<dbReference type="EC" id="6.2.1.3" evidence="3"/>
<comment type="caution">
    <text evidence="6">The sequence shown here is derived from an EMBL/GenBank/DDBJ whole genome shotgun (WGS) entry which is preliminary data.</text>
</comment>
<protein>
    <recommendedName>
        <fullName evidence="3">long-chain-fatty-acid--CoA ligase</fullName>
        <ecNumber evidence="3">6.2.1.3</ecNumber>
    </recommendedName>
</protein>
<organism evidence="6 7">
    <name type="scientific">Ranitomeya imitator</name>
    <name type="common">mimic poison frog</name>
    <dbReference type="NCBI Taxonomy" id="111125"/>
    <lineage>
        <taxon>Eukaryota</taxon>
        <taxon>Metazoa</taxon>
        <taxon>Chordata</taxon>
        <taxon>Craniata</taxon>
        <taxon>Vertebrata</taxon>
        <taxon>Euteleostomi</taxon>
        <taxon>Amphibia</taxon>
        <taxon>Batrachia</taxon>
        <taxon>Anura</taxon>
        <taxon>Neobatrachia</taxon>
        <taxon>Hyloidea</taxon>
        <taxon>Dendrobatidae</taxon>
        <taxon>Dendrobatinae</taxon>
        <taxon>Ranitomeya</taxon>
    </lineage>
</organism>
<keyword evidence="4" id="KW-1133">Transmembrane helix</keyword>
<feature type="transmembrane region" description="Helical" evidence="4">
    <location>
        <begin position="85"/>
        <end position="109"/>
    </location>
</feature>
<evidence type="ECO:0000313" key="7">
    <source>
        <dbReference type="Proteomes" id="UP001176940"/>
    </source>
</evidence>
<keyword evidence="4" id="KW-0812">Transmembrane</keyword>
<sequence>MAKMTMMAKRRIHSQVDWMLPQHDDAYGRMKAWQEQESAALCYGACGGVARHVDHEFAISILDKMQAQEILRSLRLPEFDDFSQFFRSVPAATLVGLGAFAAVIAYWFASRPKAVKPPCNLLMQSEEVEDGDGARHSVLGDGPELLTHYYDDARTMYEVFKRGHHISENGPCLGSRKPNQPYEWLSYKEVSDRAEFLGSGLLYQGCKPSSDQFIGVFAQNRPEWIISELACYTYSMVVIPLYDTLGHGAIRYIINTELDTSLSPQEAEEGNTTTSSLS</sequence>
<dbReference type="Proteomes" id="UP001176940">
    <property type="component" value="Unassembled WGS sequence"/>
</dbReference>
<name>A0ABN9KU20_9NEOB</name>
<dbReference type="Pfam" id="PF00501">
    <property type="entry name" value="AMP-binding"/>
    <property type="match status" value="1"/>
</dbReference>
<keyword evidence="1" id="KW-0436">Ligase</keyword>
<keyword evidence="7" id="KW-1185">Reference proteome</keyword>
<accession>A0ABN9KU20</accession>
<keyword evidence="4" id="KW-0472">Membrane</keyword>
<dbReference type="Gene3D" id="3.40.50.12780">
    <property type="entry name" value="N-terminal domain of ligase-like"/>
    <property type="match status" value="1"/>
</dbReference>
<feature type="domain" description="AMP-dependent synthetase/ligase" evidence="5">
    <location>
        <begin position="181"/>
        <end position="255"/>
    </location>
</feature>
<reference evidence="6" key="1">
    <citation type="submission" date="2023-07" db="EMBL/GenBank/DDBJ databases">
        <authorList>
            <person name="Stuckert A."/>
        </authorList>
    </citation>
    <scope>NUCLEOTIDE SEQUENCE</scope>
</reference>
<evidence type="ECO:0000313" key="6">
    <source>
        <dbReference type="EMBL" id="CAJ0923944.1"/>
    </source>
</evidence>
<dbReference type="InterPro" id="IPR000873">
    <property type="entry name" value="AMP-dep_synth/lig_dom"/>
</dbReference>
<dbReference type="PANTHER" id="PTHR43272:SF54">
    <property type="entry name" value="LONG-CHAIN-FATTY-ACID--COA LIGASE 6"/>
    <property type="match status" value="1"/>
</dbReference>
<proteinExistence type="predicted"/>
<evidence type="ECO:0000256" key="1">
    <source>
        <dbReference type="ARBA" id="ARBA00022598"/>
    </source>
</evidence>
<gene>
    <name evidence="6" type="ORF">RIMI_LOCUS2123292</name>
</gene>
<evidence type="ECO:0000259" key="5">
    <source>
        <dbReference type="Pfam" id="PF00501"/>
    </source>
</evidence>
<dbReference type="SUPFAM" id="SSF56801">
    <property type="entry name" value="Acetyl-CoA synthetase-like"/>
    <property type="match status" value="1"/>
</dbReference>
<evidence type="ECO:0000256" key="4">
    <source>
        <dbReference type="SAM" id="Phobius"/>
    </source>
</evidence>
<evidence type="ECO:0000256" key="3">
    <source>
        <dbReference type="ARBA" id="ARBA00026121"/>
    </source>
</evidence>
<dbReference type="EMBL" id="CAUEEQ010002892">
    <property type="protein sequence ID" value="CAJ0923944.1"/>
    <property type="molecule type" value="Genomic_DNA"/>
</dbReference>
<dbReference type="InterPro" id="IPR042099">
    <property type="entry name" value="ANL_N_sf"/>
</dbReference>
<dbReference type="PANTHER" id="PTHR43272">
    <property type="entry name" value="LONG-CHAIN-FATTY-ACID--COA LIGASE"/>
    <property type="match status" value="1"/>
</dbReference>
<keyword evidence="2" id="KW-0276">Fatty acid metabolism</keyword>